<name>A0A162U9I8_9CLOT</name>
<dbReference type="AlphaFoldDB" id="A0A162U9I8"/>
<feature type="domain" description="Glycosyltransferase 2-like" evidence="1">
    <location>
        <begin position="362"/>
        <end position="481"/>
    </location>
</feature>
<keyword evidence="4" id="KW-1185">Reference proteome</keyword>
<comment type="caution">
    <text evidence="3">The sequence shown here is derived from an EMBL/GenBank/DDBJ whole genome shotgun (WGS) entry which is preliminary data.</text>
</comment>
<reference evidence="3 4" key="1">
    <citation type="submission" date="2016-04" db="EMBL/GenBank/DDBJ databases">
        <title>Genome sequence of Clostridium magnum DSM 2767.</title>
        <authorList>
            <person name="Poehlein A."/>
            <person name="Uhlig R."/>
            <person name="Fischer R."/>
            <person name="Bahl H."/>
            <person name="Daniel R."/>
        </authorList>
    </citation>
    <scope>NUCLEOTIDE SEQUENCE [LARGE SCALE GENOMIC DNA]</scope>
    <source>
        <strain evidence="3 4">DSM 2767</strain>
    </source>
</reference>
<evidence type="ECO:0000313" key="3">
    <source>
        <dbReference type="EMBL" id="KZL93673.1"/>
    </source>
</evidence>
<dbReference type="STRING" id="1121326.CLMAG_07240"/>
<dbReference type="Pfam" id="PF13524">
    <property type="entry name" value="Glyco_trans_1_2"/>
    <property type="match status" value="1"/>
</dbReference>
<dbReference type="OrthoDB" id="6713581at2"/>
<evidence type="ECO:0000259" key="2">
    <source>
        <dbReference type="Pfam" id="PF13524"/>
    </source>
</evidence>
<accession>A0A162U9I8</accession>
<dbReference type="SUPFAM" id="SSF53756">
    <property type="entry name" value="UDP-Glycosyltransferase/glycogen phosphorylase"/>
    <property type="match status" value="1"/>
</dbReference>
<dbReference type="InterPro" id="IPR055259">
    <property type="entry name" value="YkvP/CgeB_Glyco_trans-like"/>
</dbReference>
<dbReference type="Gene3D" id="3.40.50.2000">
    <property type="entry name" value="Glycogen Phosphorylase B"/>
    <property type="match status" value="1"/>
</dbReference>
<evidence type="ECO:0000259" key="1">
    <source>
        <dbReference type="Pfam" id="PF00535"/>
    </source>
</evidence>
<gene>
    <name evidence="3" type="ORF">CLMAG_07240</name>
</gene>
<dbReference type="EMBL" id="LWAE01000001">
    <property type="protein sequence ID" value="KZL93673.1"/>
    <property type="molecule type" value="Genomic_DNA"/>
</dbReference>
<evidence type="ECO:0000313" key="4">
    <source>
        <dbReference type="Proteomes" id="UP000076603"/>
    </source>
</evidence>
<dbReference type="InterPro" id="IPR001173">
    <property type="entry name" value="Glyco_trans_2-like"/>
</dbReference>
<feature type="domain" description="Spore protein YkvP/CgeB glycosyl transferase-like" evidence="2">
    <location>
        <begin position="223"/>
        <end position="346"/>
    </location>
</feature>
<dbReference type="Pfam" id="PF00535">
    <property type="entry name" value="Glycos_transf_2"/>
    <property type="match status" value="1"/>
</dbReference>
<sequence length="584" mass="69206">MNFYPYNKYKLIRSSNENIIIEKPYLKIACILDDFSYQNLKYECDLIQLDIKNWIQVLQDERPNLLLIESAWMGVNGDWYGKISSIDSKEGTTLQNVTELCKRLQIPTVFWNKEDPYHFDEFIEAAKLFDYIFTTDENCIEKYKVFLQHDRVYTLPFAAQIKTHNPINKEQKKIGNVAFAGAWYNIGHFHRKKNMKYILEPALKYNLHIYDRNYNYNNVYLDNYFRFPEIYHTFIKGYVPYEKIADLYKKYNIFLNVNSVDDSSTMFSRRVFELLACGINVISSYSPGIEKTFPKIVKLPRTKEDTIKYLELLIKDKEFRDRLSLLGEREIFNHHTYTLRLETILDKVGINYKKPNTPGVSIITCIDKEDNMEIIFKNYERQLHKNKELIIIVNNNGININPWHNKYRDYKNIKIIQIGEKKSLVQCLNYAIEHSNLEYVAFFDDNYYGENYLVDAVNAFKYSNADIVGKCSYYAYSENYQLLVIILPNIEDKYVKYVKFSTMVIKKSVFEKLIFSEKSYRYDMEFLKNCVDKGFSIYATDRFNYVCIRHASSKQPTYKIEDGVSSGKIKIIGYTEDYISTITV</sequence>
<dbReference type="InterPro" id="IPR029044">
    <property type="entry name" value="Nucleotide-diphossugar_trans"/>
</dbReference>
<dbReference type="SUPFAM" id="SSF53448">
    <property type="entry name" value="Nucleotide-diphospho-sugar transferases"/>
    <property type="match status" value="1"/>
</dbReference>
<dbReference type="Gene3D" id="3.90.550.10">
    <property type="entry name" value="Spore Coat Polysaccharide Biosynthesis Protein SpsA, Chain A"/>
    <property type="match status" value="1"/>
</dbReference>
<dbReference type="Proteomes" id="UP000076603">
    <property type="component" value="Unassembled WGS sequence"/>
</dbReference>
<dbReference type="PATRIC" id="fig|1121326.3.peg.678"/>
<organism evidence="3 4">
    <name type="scientific">Clostridium magnum DSM 2767</name>
    <dbReference type="NCBI Taxonomy" id="1121326"/>
    <lineage>
        <taxon>Bacteria</taxon>
        <taxon>Bacillati</taxon>
        <taxon>Bacillota</taxon>
        <taxon>Clostridia</taxon>
        <taxon>Eubacteriales</taxon>
        <taxon>Clostridiaceae</taxon>
        <taxon>Clostridium</taxon>
    </lineage>
</organism>
<dbReference type="RefSeq" id="WP_082831780.1">
    <property type="nucleotide sequence ID" value="NZ_FQXL01000040.1"/>
</dbReference>
<proteinExistence type="predicted"/>
<protein>
    <submittedName>
        <fullName evidence="3">Uncharacterized protein</fullName>
    </submittedName>
</protein>